<sequence length="154" mass="17291">MEIPNDLKALLATMKLEGNEPEWKFTASSNQVTVQLIWIKAKDLDTRNPKLVLQRKQKPPSTRRRNAQRFTQWMDSKKAVASATTHEPNNSTNVDNIFQAQARDTVIGIPLTPTKYRGEPTSRRTLSPVNITPIKHAIANTSILHPNLEVSVVG</sequence>
<proteinExistence type="predicted"/>
<name>A0A6J8DNI8_MYTCO</name>
<dbReference type="Proteomes" id="UP000507470">
    <property type="component" value="Unassembled WGS sequence"/>
</dbReference>
<accession>A0A6J8DNI8</accession>
<evidence type="ECO:0000313" key="1">
    <source>
        <dbReference type="EMBL" id="CAC5409162.1"/>
    </source>
</evidence>
<keyword evidence="2" id="KW-1185">Reference proteome</keyword>
<dbReference type="EMBL" id="CACVKT020007640">
    <property type="protein sequence ID" value="CAC5409162.1"/>
    <property type="molecule type" value="Genomic_DNA"/>
</dbReference>
<reference evidence="1 2" key="1">
    <citation type="submission" date="2020-06" db="EMBL/GenBank/DDBJ databases">
        <authorList>
            <person name="Li R."/>
            <person name="Bekaert M."/>
        </authorList>
    </citation>
    <scope>NUCLEOTIDE SEQUENCE [LARGE SCALE GENOMIC DNA]</scope>
    <source>
        <strain evidence="2">wild</strain>
    </source>
</reference>
<protein>
    <submittedName>
        <fullName evidence="1">Uncharacterized protein</fullName>
    </submittedName>
</protein>
<organism evidence="1 2">
    <name type="scientific">Mytilus coruscus</name>
    <name type="common">Sea mussel</name>
    <dbReference type="NCBI Taxonomy" id="42192"/>
    <lineage>
        <taxon>Eukaryota</taxon>
        <taxon>Metazoa</taxon>
        <taxon>Spiralia</taxon>
        <taxon>Lophotrochozoa</taxon>
        <taxon>Mollusca</taxon>
        <taxon>Bivalvia</taxon>
        <taxon>Autobranchia</taxon>
        <taxon>Pteriomorphia</taxon>
        <taxon>Mytilida</taxon>
        <taxon>Mytiloidea</taxon>
        <taxon>Mytilidae</taxon>
        <taxon>Mytilinae</taxon>
        <taxon>Mytilus</taxon>
    </lineage>
</organism>
<evidence type="ECO:0000313" key="2">
    <source>
        <dbReference type="Proteomes" id="UP000507470"/>
    </source>
</evidence>
<dbReference type="AlphaFoldDB" id="A0A6J8DNI8"/>
<gene>
    <name evidence="1" type="ORF">MCOR_42487</name>
</gene>